<feature type="chain" id="PRO_5040266783" evidence="1">
    <location>
        <begin position="21"/>
        <end position="125"/>
    </location>
</feature>
<dbReference type="OrthoDB" id="5309244at2759"/>
<evidence type="ECO:0000313" key="2">
    <source>
        <dbReference type="EMBL" id="KAG0319312.1"/>
    </source>
</evidence>
<dbReference type="AlphaFoldDB" id="A0A9P6RJQ7"/>
<organism evidence="2 3">
    <name type="scientific">Dissophora globulifera</name>
    <dbReference type="NCBI Taxonomy" id="979702"/>
    <lineage>
        <taxon>Eukaryota</taxon>
        <taxon>Fungi</taxon>
        <taxon>Fungi incertae sedis</taxon>
        <taxon>Mucoromycota</taxon>
        <taxon>Mortierellomycotina</taxon>
        <taxon>Mortierellomycetes</taxon>
        <taxon>Mortierellales</taxon>
        <taxon>Mortierellaceae</taxon>
        <taxon>Dissophora</taxon>
    </lineage>
</organism>
<evidence type="ECO:0000256" key="1">
    <source>
        <dbReference type="SAM" id="SignalP"/>
    </source>
</evidence>
<feature type="signal peptide" evidence="1">
    <location>
        <begin position="1"/>
        <end position="20"/>
    </location>
</feature>
<protein>
    <submittedName>
        <fullName evidence="2">Uncharacterized protein</fullName>
    </submittedName>
</protein>
<comment type="caution">
    <text evidence="2">The sequence shown here is derived from an EMBL/GenBank/DDBJ whole genome shotgun (WGS) entry which is preliminary data.</text>
</comment>
<dbReference type="EMBL" id="JAAAIP010000329">
    <property type="protein sequence ID" value="KAG0319312.1"/>
    <property type="molecule type" value="Genomic_DNA"/>
</dbReference>
<dbReference type="InterPro" id="IPR029167">
    <property type="entry name" value="Mug117"/>
</dbReference>
<sequence length="125" mass="13170">MVKTLTSLFIVVATLSGALAGLSDNCHGSYFCNKGMGDLCTGAFNRFTDSTIYSDYTSRVNGKCTAIYRCTGKYPQLSGAAIKNLFKPIYGGQGCQGCGSHAFNSGNCEVALNYCADCLDSGNPN</sequence>
<keyword evidence="1" id="KW-0732">Signal</keyword>
<proteinExistence type="predicted"/>
<reference evidence="2" key="1">
    <citation type="journal article" date="2020" name="Fungal Divers.">
        <title>Resolving the Mortierellaceae phylogeny through synthesis of multi-gene phylogenetics and phylogenomics.</title>
        <authorList>
            <person name="Vandepol N."/>
            <person name="Liber J."/>
            <person name="Desiro A."/>
            <person name="Na H."/>
            <person name="Kennedy M."/>
            <person name="Barry K."/>
            <person name="Grigoriev I.V."/>
            <person name="Miller A.N."/>
            <person name="O'Donnell K."/>
            <person name="Stajich J.E."/>
            <person name="Bonito G."/>
        </authorList>
    </citation>
    <scope>NUCLEOTIDE SEQUENCE</scope>
    <source>
        <strain evidence="2">REB-010B</strain>
    </source>
</reference>
<gene>
    <name evidence="2" type="ORF">BGZ99_005155</name>
</gene>
<name>A0A9P6RJQ7_9FUNG</name>
<dbReference type="Proteomes" id="UP000738325">
    <property type="component" value="Unassembled WGS sequence"/>
</dbReference>
<evidence type="ECO:0000313" key="3">
    <source>
        <dbReference type="Proteomes" id="UP000738325"/>
    </source>
</evidence>
<dbReference type="Pfam" id="PF15474">
    <property type="entry name" value="MU117"/>
    <property type="match status" value="1"/>
</dbReference>
<keyword evidence="3" id="KW-1185">Reference proteome</keyword>
<accession>A0A9P6RJQ7</accession>